<dbReference type="EMBL" id="LNCU01000122">
    <property type="protein sequence ID" value="KWV45624.1"/>
    <property type="molecule type" value="Genomic_DNA"/>
</dbReference>
<dbReference type="Proteomes" id="UP000057737">
    <property type="component" value="Unassembled WGS sequence"/>
</dbReference>
<evidence type="ECO:0000313" key="3">
    <source>
        <dbReference type="Proteomes" id="UP000057737"/>
    </source>
</evidence>
<organism evidence="2 3">
    <name type="scientific">Bradyrhizobium macuxiense</name>
    <dbReference type="NCBI Taxonomy" id="1755647"/>
    <lineage>
        <taxon>Bacteria</taxon>
        <taxon>Pseudomonadati</taxon>
        <taxon>Pseudomonadota</taxon>
        <taxon>Alphaproteobacteria</taxon>
        <taxon>Hyphomicrobiales</taxon>
        <taxon>Nitrobacteraceae</taxon>
        <taxon>Bradyrhizobium</taxon>
    </lineage>
</organism>
<name>A0A109JB24_9BRAD</name>
<proteinExistence type="predicted"/>
<dbReference type="AlphaFoldDB" id="A0A109JB24"/>
<evidence type="ECO:0000256" key="1">
    <source>
        <dbReference type="SAM" id="MobiDB-lite"/>
    </source>
</evidence>
<evidence type="ECO:0000313" key="2">
    <source>
        <dbReference type="EMBL" id="KWV45624.1"/>
    </source>
</evidence>
<feature type="region of interest" description="Disordered" evidence="1">
    <location>
        <begin position="13"/>
        <end position="37"/>
    </location>
</feature>
<accession>A0A109JB24</accession>
<gene>
    <name evidence="2" type="ORF">AS156_23490</name>
</gene>
<evidence type="ECO:0008006" key="4">
    <source>
        <dbReference type="Google" id="ProtNLM"/>
    </source>
</evidence>
<protein>
    <recommendedName>
        <fullName evidence="4">DUF4142 domain-containing protein</fullName>
    </recommendedName>
</protein>
<comment type="caution">
    <text evidence="2">The sequence shown here is derived from an EMBL/GenBank/DDBJ whole genome shotgun (WGS) entry which is preliminary data.</text>
</comment>
<reference evidence="2 3" key="1">
    <citation type="submission" date="2015-11" db="EMBL/GenBank/DDBJ databases">
        <title>Draft Genome Sequence of the Strain BR 10303 (Bradyrhizobium sp.) isolated from nodules of Centrolobium paraense.</title>
        <authorList>
            <person name="Zelli J.E."/>
            <person name="Simoes-Araujo J.L."/>
            <person name="Barauna A.C."/>
            <person name="Silva K."/>
        </authorList>
    </citation>
    <scope>NUCLEOTIDE SEQUENCE [LARGE SCALE GENOMIC DNA]</scope>
    <source>
        <strain evidence="2 3">BR 10303</strain>
    </source>
</reference>
<keyword evidence="3" id="KW-1185">Reference proteome</keyword>
<feature type="compositionally biased region" description="Basic and acidic residues" evidence="1">
    <location>
        <begin position="20"/>
        <end position="37"/>
    </location>
</feature>
<sequence>MVGSYFGQRFSKAAANIGRHATDPRRQPNEPFADRMITDHTKTSPELKQLVSGEMNPAFPAALDDSSEKKLVPAFLGT</sequence>